<dbReference type="Proteomes" id="UP000797356">
    <property type="component" value="Chromosome 4"/>
</dbReference>
<dbReference type="OrthoDB" id="1883087at2759"/>
<accession>A0A8K0I6B9</accession>
<keyword evidence="3" id="KW-0378">Hydrolase</keyword>
<dbReference type="InterPro" id="IPR008974">
    <property type="entry name" value="TRAF-like"/>
</dbReference>
<dbReference type="AlphaFoldDB" id="A0A8K0I6B9"/>
<keyword evidence="4" id="KW-1185">Reference proteome</keyword>
<gene>
    <name evidence="3" type="ORF">COCNU_04G009870</name>
</gene>
<dbReference type="PROSITE" id="PS50144">
    <property type="entry name" value="MATH"/>
    <property type="match status" value="1"/>
</dbReference>
<evidence type="ECO:0000256" key="1">
    <source>
        <dbReference type="ARBA" id="ARBA00023054"/>
    </source>
</evidence>
<evidence type="ECO:0000313" key="4">
    <source>
        <dbReference type="Proteomes" id="UP000797356"/>
    </source>
</evidence>
<feature type="domain" description="MATH" evidence="2">
    <location>
        <begin position="8"/>
        <end position="132"/>
    </location>
</feature>
<dbReference type="InterPro" id="IPR050804">
    <property type="entry name" value="MCC"/>
</dbReference>
<proteinExistence type="predicted"/>
<organism evidence="3 4">
    <name type="scientific">Cocos nucifera</name>
    <name type="common">Coconut palm</name>
    <dbReference type="NCBI Taxonomy" id="13894"/>
    <lineage>
        <taxon>Eukaryota</taxon>
        <taxon>Viridiplantae</taxon>
        <taxon>Streptophyta</taxon>
        <taxon>Embryophyta</taxon>
        <taxon>Tracheophyta</taxon>
        <taxon>Spermatophyta</taxon>
        <taxon>Magnoliopsida</taxon>
        <taxon>Liliopsida</taxon>
        <taxon>Arecaceae</taxon>
        <taxon>Arecoideae</taxon>
        <taxon>Cocoseae</taxon>
        <taxon>Attaleinae</taxon>
        <taxon>Cocos</taxon>
    </lineage>
</organism>
<dbReference type="PANTHER" id="PTHR46236">
    <property type="entry name" value="TRAF-LIKE SUPERFAMILY PROTEIN"/>
    <property type="match status" value="1"/>
</dbReference>
<dbReference type="Gene3D" id="2.60.210.10">
    <property type="entry name" value="Apoptosis, Tumor Necrosis Factor Receptor Associated Protein 2, Chain A"/>
    <property type="match status" value="1"/>
</dbReference>
<dbReference type="SUPFAM" id="SSF49599">
    <property type="entry name" value="TRAF domain-like"/>
    <property type="match status" value="1"/>
</dbReference>
<dbReference type="InterPro" id="IPR002083">
    <property type="entry name" value="MATH/TRAF_dom"/>
</dbReference>
<dbReference type="CDD" id="cd00121">
    <property type="entry name" value="MATH"/>
    <property type="match status" value="1"/>
</dbReference>
<dbReference type="Pfam" id="PF22486">
    <property type="entry name" value="MATH_2"/>
    <property type="match status" value="1"/>
</dbReference>
<dbReference type="PANTHER" id="PTHR46236:SF35">
    <property type="entry name" value="MATH DOMAIN-CONTAINING PROTEIN"/>
    <property type="match status" value="1"/>
</dbReference>
<reference evidence="3" key="1">
    <citation type="journal article" date="2017" name="Gigascience">
        <title>The genome draft of coconut (Cocos nucifera).</title>
        <authorList>
            <person name="Xiao Y."/>
            <person name="Xu P."/>
            <person name="Fan H."/>
            <person name="Baudouin L."/>
            <person name="Xia W."/>
            <person name="Bocs S."/>
            <person name="Xu J."/>
            <person name="Li Q."/>
            <person name="Guo A."/>
            <person name="Zhou L."/>
            <person name="Li J."/>
            <person name="Wu Y."/>
            <person name="Ma Z."/>
            <person name="Armero A."/>
            <person name="Issali A.E."/>
            <person name="Liu N."/>
            <person name="Peng M."/>
            <person name="Yang Y."/>
        </authorList>
    </citation>
    <scope>NUCLEOTIDE SEQUENCE</scope>
    <source>
        <tissue evidence="3">Spear leaf of Hainan Tall coconut</tissue>
    </source>
</reference>
<protein>
    <submittedName>
        <fullName evidence="3">Putative Ubiquitin carboxyl-terminal hydrolase 12</fullName>
    </submittedName>
</protein>
<evidence type="ECO:0000259" key="2">
    <source>
        <dbReference type="PROSITE" id="PS50144"/>
    </source>
</evidence>
<name>A0A8K0I6B9_COCNU</name>
<dbReference type="SMART" id="SM00061">
    <property type="entry name" value="MATH"/>
    <property type="match status" value="1"/>
</dbReference>
<reference evidence="3" key="2">
    <citation type="submission" date="2019-07" db="EMBL/GenBank/DDBJ databases">
        <authorList>
            <person name="Yang Y."/>
            <person name="Bocs S."/>
            <person name="Baudouin L."/>
        </authorList>
    </citation>
    <scope>NUCLEOTIDE SEQUENCE</scope>
    <source>
        <tissue evidence="3">Spear leaf of Hainan Tall coconut</tissue>
    </source>
</reference>
<keyword evidence="1" id="KW-0175">Coiled coil</keyword>
<dbReference type="EMBL" id="CM017875">
    <property type="protein sequence ID" value="KAG1338681.1"/>
    <property type="molecule type" value="Genomic_DNA"/>
</dbReference>
<comment type="caution">
    <text evidence="3">The sequence shown here is derived from an EMBL/GenBank/DDBJ whole genome shotgun (WGS) entry which is preliminary data.</text>
</comment>
<sequence length="143" mass="16588">MGNVFACGKIFKWSIEGYSSIKKNMKSKYYSGFFEALGYRWHLKLEKRDNCIALELELDKSTTFPPNSGVNVEFTLRVMDQVKGNHKKRIDQFQICSKFITWKWPNFLHLEDLQNPSNGFLVNDTCIVEASIAVLGSFSYHDF</sequence>
<evidence type="ECO:0000313" key="3">
    <source>
        <dbReference type="EMBL" id="KAG1338681.1"/>
    </source>
</evidence>
<dbReference type="GO" id="GO:0016787">
    <property type="term" value="F:hydrolase activity"/>
    <property type="evidence" value="ECO:0007669"/>
    <property type="project" value="UniProtKB-KW"/>
</dbReference>